<keyword evidence="3 4" id="KW-0904">Protein phosphatase</keyword>
<feature type="compositionally biased region" description="Low complexity" evidence="5">
    <location>
        <begin position="31"/>
        <end position="40"/>
    </location>
</feature>
<sequence>MSTETMDNEFQQPKQQQQGDNIDHCPPPTSPTISSDDTSTLLPNLISPINGNSGSAIDLALYDTPDESSSSSRHSTLPSALASIDVAKKSREMVDEYIEQLGSNPEQTVEMVQQYMNNESSTSVTNEDGSTTTNPTATTPTRSNGFVSSISAVKNGRKTMEDRHIIIHDLNKALDLKCTKQYSYYAVFDGHAGVDAASYSTAHLHHNLVETVAFAEGRIEDAFAEAFEITDRLYIKRYKEDGIDQLKPSGTTALCALIEDHKTVYLAWVGDSQAVLVRNGCHEEIMLPHKPDLDSERIRIQELGGLIVYVDTWRVNGVLSVTRAIGDPEFKPYVIAQPSMSKFEIDPSLDFLVLGCDGLFDQLTGQDITSHVFEFLCKNESQFDKQTIIAEVSNYLSNMAIREGSNDNITSIVLFFKPYEQLVATSYDENDEMVMMLGEQQTNGQNQPKEIDVKEGDDEMIPPFSSSTTEPELMASPTTILPTTNGGHFPYTDFSELPIGANINLHSLEAMSAATTTTNPTANTDDTIETMASSNAELCHEPESKQVQPSSSSQLQSQLDGDEGNNDADEMKQMETESSSVVEHEPSMMEFEQEQPKKNDVEEGNLVTTIDTIDQSIITPADVIDQFSFESQTMPTVADEEERIIDTPAAVVVATDVSDNVETKISDSAVDSNIQHFDLQNEQVDLLQSSAPNETMSQQQQVEEPVVVDAITLNQSESFAMDDTVAIETDAVSQDSFEFIEQHELQQVVEEQQQQQQQQELPLELNTEPIECSIVQMESKPTDEVEVSSSANPFSSEPMDNIIDNQHIDGDGTKPFNLSDGFVIEPIKDDIADTNPFNDFISESLVAPNHDLGKSCTINDDMNLPPSDDNENEQHSNLLYNDEVAEHIQPQLNVASLVDISRPFDQDSGFGQSNYELFDKAFISNDNSLLRDNRSDTTILANETIEPDHELISNNNSLLGLEENTIVADSTIVAQDYKSIEQLVNLNIDSSCNLLENSPNYQSPLVNLIDTPPVEDLTKVEPLESSFKHENESSSNNQNLTYEITSIEEPSKNDIPKIEAEEVKPLPAKDKVIGLKPVVSTVKRIGAAKPTLITKSSASKVGTSTNTTTSSTARRIGTANTTTKTVSKPSTMATGKPKPSVASAKPSGVITTTKPVLLKNRPVATSTRTTTVSKSIAGTVNGTRTVPTSSSTSRAPLSSKPSTTHTVTARKPLSGITSTTGTRVKDTTRPPLTQPAAKVPAATITTKPVVKTTRTRTVPSSSSSTTTSTRARTVPSTTTTTRTRTVQSTTTAVSKVGSIRSVATKSTAPTPSTRAVSKPANKMPSSTATNGVKAVPKKPITKVSDNKVTSSTSTVPSSTNGKPNVISIKRNIGVENSLKQELEDAVNNPINGNSTSSAASEELISSSNGINGHD</sequence>
<feature type="compositionally biased region" description="Low complexity" evidence="5">
    <location>
        <begin position="1348"/>
        <end position="1359"/>
    </location>
</feature>
<gene>
    <name evidence="7" type="ORF">RDWZM_007820</name>
</gene>
<keyword evidence="1" id="KW-0479">Metal-binding</keyword>
<feature type="compositionally biased region" description="Low complexity" evidence="5">
    <location>
        <begin position="1394"/>
        <end position="1407"/>
    </location>
</feature>
<feature type="domain" description="PPM-type phosphatase" evidence="6">
    <location>
        <begin position="143"/>
        <end position="416"/>
    </location>
</feature>
<feature type="compositionally biased region" description="Low complexity" evidence="5">
    <location>
        <begin position="1183"/>
        <end position="1202"/>
    </location>
</feature>
<dbReference type="CDD" id="cd00143">
    <property type="entry name" value="PP2Cc"/>
    <property type="match status" value="1"/>
</dbReference>
<feature type="region of interest" description="Disordered" evidence="5">
    <location>
        <begin position="778"/>
        <end position="798"/>
    </location>
</feature>
<dbReference type="EMBL" id="JAPWDV010000003">
    <property type="protein sequence ID" value="KAJ6216663.1"/>
    <property type="molecule type" value="Genomic_DNA"/>
</dbReference>
<name>A0A9Q0LY67_BLOTA</name>
<dbReference type="GO" id="GO:0046872">
    <property type="term" value="F:metal ion binding"/>
    <property type="evidence" value="ECO:0007669"/>
    <property type="project" value="UniProtKB-KW"/>
</dbReference>
<protein>
    <recommendedName>
        <fullName evidence="6">PPM-type phosphatase domain-containing protein</fullName>
    </recommendedName>
</protein>
<dbReference type="PROSITE" id="PS51746">
    <property type="entry name" value="PPM_2"/>
    <property type="match status" value="1"/>
</dbReference>
<dbReference type="OMA" id="YDENDEM"/>
<feature type="region of interest" description="Disordered" evidence="5">
    <location>
        <begin position="1303"/>
        <end position="1366"/>
    </location>
</feature>
<evidence type="ECO:0000256" key="3">
    <source>
        <dbReference type="ARBA" id="ARBA00022912"/>
    </source>
</evidence>
<dbReference type="SUPFAM" id="SSF81606">
    <property type="entry name" value="PP2C-like"/>
    <property type="match status" value="1"/>
</dbReference>
<dbReference type="GO" id="GO:0004722">
    <property type="term" value="F:protein serine/threonine phosphatase activity"/>
    <property type="evidence" value="ECO:0007669"/>
    <property type="project" value="InterPro"/>
</dbReference>
<feature type="region of interest" description="Disordered" evidence="5">
    <location>
        <begin position="1383"/>
        <end position="1414"/>
    </location>
</feature>
<reference evidence="7" key="1">
    <citation type="submission" date="2022-12" db="EMBL/GenBank/DDBJ databases">
        <title>Genome assemblies of Blomia tropicalis.</title>
        <authorList>
            <person name="Cui Y."/>
        </authorList>
    </citation>
    <scope>NUCLEOTIDE SEQUENCE</scope>
    <source>
        <tissue evidence="7">Adult mites</tissue>
    </source>
</reference>
<comment type="similarity">
    <text evidence="4">Belongs to the PP2C family.</text>
</comment>
<evidence type="ECO:0000313" key="8">
    <source>
        <dbReference type="Proteomes" id="UP001142055"/>
    </source>
</evidence>
<feature type="compositionally biased region" description="Polar residues" evidence="5">
    <location>
        <begin position="1118"/>
        <end position="1133"/>
    </location>
</feature>
<dbReference type="SMART" id="SM00332">
    <property type="entry name" value="PP2Cc"/>
    <property type="match status" value="1"/>
</dbReference>
<keyword evidence="8" id="KW-1185">Reference proteome</keyword>
<dbReference type="InterPro" id="IPR036457">
    <property type="entry name" value="PPM-type-like_dom_sf"/>
</dbReference>
<feature type="region of interest" description="Disordered" evidence="5">
    <location>
        <begin position="1251"/>
        <end position="1284"/>
    </location>
</feature>
<dbReference type="PROSITE" id="PS01032">
    <property type="entry name" value="PPM_1"/>
    <property type="match status" value="1"/>
</dbReference>
<feature type="region of interest" description="Disordered" evidence="5">
    <location>
        <begin position="1100"/>
        <end position="1147"/>
    </location>
</feature>
<dbReference type="Proteomes" id="UP001142055">
    <property type="component" value="Chromosome 3"/>
</dbReference>
<dbReference type="InterPro" id="IPR001932">
    <property type="entry name" value="PPM-type_phosphatase-like_dom"/>
</dbReference>
<dbReference type="Pfam" id="PF00481">
    <property type="entry name" value="PP2C"/>
    <property type="match status" value="1"/>
</dbReference>
<dbReference type="PANTHER" id="PTHR13832:SF818">
    <property type="entry name" value="SD03870P"/>
    <property type="match status" value="1"/>
</dbReference>
<feature type="compositionally biased region" description="Polar residues" evidence="5">
    <location>
        <begin position="1"/>
        <end position="20"/>
    </location>
</feature>
<comment type="caution">
    <text evidence="7">The sequence shown here is derived from an EMBL/GenBank/DDBJ whole genome shotgun (WGS) entry which is preliminary data.</text>
</comment>
<feature type="compositionally biased region" description="Polar residues" evidence="5">
    <location>
        <begin position="1303"/>
        <end position="1315"/>
    </location>
</feature>
<evidence type="ECO:0000256" key="5">
    <source>
        <dbReference type="SAM" id="MobiDB-lite"/>
    </source>
</evidence>
<keyword evidence="2 4" id="KW-0378">Hydrolase</keyword>
<feature type="compositionally biased region" description="Low complexity" evidence="5">
    <location>
        <begin position="1103"/>
        <end position="1112"/>
    </location>
</feature>
<dbReference type="InterPro" id="IPR015655">
    <property type="entry name" value="PP2C"/>
</dbReference>
<evidence type="ECO:0000256" key="1">
    <source>
        <dbReference type="ARBA" id="ARBA00022723"/>
    </source>
</evidence>
<evidence type="ECO:0000259" key="6">
    <source>
        <dbReference type="PROSITE" id="PS51746"/>
    </source>
</evidence>
<dbReference type="InterPro" id="IPR000222">
    <property type="entry name" value="PP2C_BS"/>
</dbReference>
<organism evidence="7 8">
    <name type="scientific">Blomia tropicalis</name>
    <name type="common">Mite</name>
    <dbReference type="NCBI Taxonomy" id="40697"/>
    <lineage>
        <taxon>Eukaryota</taxon>
        <taxon>Metazoa</taxon>
        <taxon>Ecdysozoa</taxon>
        <taxon>Arthropoda</taxon>
        <taxon>Chelicerata</taxon>
        <taxon>Arachnida</taxon>
        <taxon>Acari</taxon>
        <taxon>Acariformes</taxon>
        <taxon>Sarcoptiformes</taxon>
        <taxon>Astigmata</taxon>
        <taxon>Glycyphagoidea</taxon>
        <taxon>Echimyopodidae</taxon>
        <taxon>Blomia</taxon>
    </lineage>
</organism>
<feature type="region of interest" description="Disordered" evidence="5">
    <location>
        <begin position="538"/>
        <end position="599"/>
    </location>
</feature>
<evidence type="ECO:0000256" key="2">
    <source>
        <dbReference type="ARBA" id="ARBA00022801"/>
    </source>
</evidence>
<proteinExistence type="inferred from homology"/>
<dbReference type="Gene3D" id="3.60.40.10">
    <property type="entry name" value="PPM-type phosphatase domain"/>
    <property type="match status" value="1"/>
</dbReference>
<feature type="region of interest" description="Disordered" evidence="5">
    <location>
        <begin position="1180"/>
        <end position="1234"/>
    </location>
</feature>
<accession>A0A9Q0LY67</accession>
<feature type="region of interest" description="Disordered" evidence="5">
    <location>
        <begin position="1"/>
        <end position="52"/>
    </location>
</feature>
<dbReference type="PANTHER" id="PTHR13832">
    <property type="entry name" value="PROTEIN PHOSPHATASE 2C"/>
    <property type="match status" value="1"/>
</dbReference>
<evidence type="ECO:0000256" key="4">
    <source>
        <dbReference type="RuleBase" id="RU003465"/>
    </source>
</evidence>
<evidence type="ECO:0000313" key="7">
    <source>
        <dbReference type="EMBL" id="KAJ6216663.1"/>
    </source>
</evidence>
<feature type="compositionally biased region" description="Polar residues" evidence="5">
    <location>
        <begin position="120"/>
        <end position="130"/>
    </location>
</feature>
<feature type="region of interest" description="Disordered" evidence="5">
    <location>
        <begin position="120"/>
        <end position="145"/>
    </location>
</feature>
<feature type="compositionally biased region" description="Low complexity" evidence="5">
    <location>
        <begin position="131"/>
        <end position="141"/>
    </location>
</feature>
<feature type="compositionally biased region" description="Low complexity" evidence="5">
    <location>
        <begin position="545"/>
        <end position="558"/>
    </location>
</feature>